<evidence type="ECO:0000313" key="1">
    <source>
        <dbReference type="EMBL" id="AVP97421.1"/>
    </source>
</evidence>
<dbReference type="AlphaFoldDB" id="A0A2P1PRG7"/>
<dbReference type="KEGG" id="xba:C7S18_09535"/>
<gene>
    <name evidence="1" type="ORF">C7S18_09535</name>
</gene>
<name>A0A2P1PRG7_9GAMM</name>
<organism evidence="1 2">
    <name type="scientific">Ahniella affigens</name>
    <dbReference type="NCBI Taxonomy" id="2021234"/>
    <lineage>
        <taxon>Bacteria</taxon>
        <taxon>Pseudomonadati</taxon>
        <taxon>Pseudomonadota</taxon>
        <taxon>Gammaproteobacteria</taxon>
        <taxon>Lysobacterales</taxon>
        <taxon>Rhodanobacteraceae</taxon>
        <taxon>Ahniella</taxon>
    </lineage>
</organism>
<dbReference type="EMBL" id="CP027860">
    <property type="protein sequence ID" value="AVP97421.1"/>
    <property type="molecule type" value="Genomic_DNA"/>
</dbReference>
<evidence type="ECO:0000313" key="2">
    <source>
        <dbReference type="Proteomes" id="UP000241074"/>
    </source>
</evidence>
<dbReference type="Proteomes" id="UP000241074">
    <property type="component" value="Chromosome"/>
</dbReference>
<keyword evidence="2" id="KW-1185">Reference proteome</keyword>
<accession>A0A2P1PRG7</accession>
<reference evidence="1 2" key="1">
    <citation type="submission" date="2018-03" db="EMBL/GenBank/DDBJ databases">
        <title>Ahniella affigens gen. nov., sp. nov., a gammaproteobacterium isolated from sandy soil near a stream.</title>
        <authorList>
            <person name="Ko Y."/>
            <person name="Kim J.-H."/>
        </authorList>
    </citation>
    <scope>NUCLEOTIDE SEQUENCE [LARGE SCALE GENOMIC DNA]</scope>
    <source>
        <strain evidence="1 2">D13</strain>
    </source>
</reference>
<sequence>MRVLLQQSGQRTLRPHGFDRPARLKTLSWHGIPEIYGRPVLACAMQAFGLSDDRRAGNW</sequence>
<reference evidence="1 2" key="2">
    <citation type="submission" date="2018-03" db="EMBL/GenBank/DDBJ databases">
        <authorList>
            <person name="Keele B.F."/>
        </authorList>
    </citation>
    <scope>NUCLEOTIDE SEQUENCE [LARGE SCALE GENOMIC DNA]</scope>
    <source>
        <strain evidence="1 2">D13</strain>
    </source>
</reference>
<proteinExistence type="predicted"/>
<protein>
    <submittedName>
        <fullName evidence="1">Uncharacterized protein</fullName>
    </submittedName>
</protein>